<dbReference type="Proteomes" id="UP001207626">
    <property type="component" value="Unassembled WGS sequence"/>
</dbReference>
<dbReference type="EMBL" id="JAMDLW010000020">
    <property type="protein sequence ID" value="MCY9520954.1"/>
    <property type="molecule type" value="Genomic_DNA"/>
</dbReference>
<evidence type="ECO:0000313" key="3">
    <source>
        <dbReference type="Proteomes" id="UP001207626"/>
    </source>
</evidence>
<reference evidence="2 3" key="1">
    <citation type="submission" date="2022-05" db="EMBL/GenBank/DDBJ databases">
        <title>Genome Sequencing of Bee-Associated Microbes.</title>
        <authorList>
            <person name="Dunlap C."/>
        </authorList>
    </citation>
    <scope>NUCLEOTIDE SEQUENCE [LARGE SCALE GENOMIC DNA]</scope>
    <source>
        <strain evidence="2 3">NRRL NRS-1438</strain>
    </source>
</reference>
<dbReference type="Pfam" id="PF10026">
    <property type="entry name" value="DUF2268"/>
    <property type="match status" value="1"/>
</dbReference>
<gene>
    <name evidence="2" type="ORF">M5X09_14950</name>
</gene>
<comment type="caution">
    <text evidence="2">The sequence shown here is derived from an EMBL/GenBank/DDBJ whole genome shotgun (WGS) entry which is preliminary data.</text>
</comment>
<dbReference type="RefSeq" id="WP_176392946.1">
    <property type="nucleotide sequence ID" value="NZ_JAMDLV010000019.1"/>
</dbReference>
<protein>
    <submittedName>
        <fullName evidence="2">DUF2268 domain-containing protein</fullName>
    </submittedName>
</protein>
<sequence>MNINVYDMVQRQRDIIALPQELREEAMRKRLLGPFAGMIGYIVPPQNDPIEQFGLMRPDGPVDRYEAALTQLAEAGAEEMCRQALEQSLECFCQLGYEPPTPDIEFGLFLLEDRHPEMAAFHQGYTGFAGIPGYIMVNVWPSEFNLPRLPAAAAHEFNHQMRLGFESWSMKVTVAQYIVMEGLAEAFVHSLYGWEKVGPWVSQVDAKSLERAKQLIGEALDVSGFHEARSYIFGDDIMAMFGGEAVGMPPHGGYAVGYHLVQAYLQKTGKTAAEATLTPTSEIIKQSGYFDKQQ</sequence>
<accession>A0ABT4DUE8</accession>
<dbReference type="InterPro" id="IPR018728">
    <property type="entry name" value="DUF2268"/>
</dbReference>
<organism evidence="2 3">
    <name type="scientific">Paenibacillus apiarius</name>
    <dbReference type="NCBI Taxonomy" id="46240"/>
    <lineage>
        <taxon>Bacteria</taxon>
        <taxon>Bacillati</taxon>
        <taxon>Bacillota</taxon>
        <taxon>Bacilli</taxon>
        <taxon>Bacillales</taxon>
        <taxon>Paenibacillaceae</taxon>
        <taxon>Paenibacillus</taxon>
    </lineage>
</organism>
<evidence type="ECO:0000259" key="1">
    <source>
        <dbReference type="Pfam" id="PF10026"/>
    </source>
</evidence>
<evidence type="ECO:0000313" key="2">
    <source>
        <dbReference type="EMBL" id="MCY9520954.1"/>
    </source>
</evidence>
<keyword evidence="3" id="KW-1185">Reference proteome</keyword>
<proteinExistence type="predicted"/>
<feature type="domain" description="DUF2268" evidence="1">
    <location>
        <begin position="81"/>
        <end position="285"/>
    </location>
</feature>
<name>A0ABT4DUE8_9BACL</name>